<accession>A0ABQ9DZ33</accession>
<dbReference type="InterPro" id="IPR036719">
    <property type="entry name" value="Neuro-gated_channel_TM_sf"/>
</dbReference>
<dbReference type="PRINTS" id="PR00253">
    <property type="entry name" value="GABAARECEPTR"/>
</dbReference>
<proteinExistence type="predicted"/>
<protein>
    <recommendedName>
        <fullName evidence="3">Neurotransmitter-gated ion-channel transmembrane domain-containing protein</fullName>
    </recommendedName>
</protein>
<dbReference type="Gene3D" id="1.20.58.390">
    <property type="entry name" value="Neurotransmitter-gated ion-channel transmembrane domain"/>
    <property type="match status" value="1"/>
</dbReference>
<feature type="non-terminal residue" evidence="4">
    <location>
        <position position="281"/>
    </location>
</feature>
<dbReference type="InterPro" id="IPR006028">
    <property type="entry name" value="GABAA/Glycine_rcpt"/>
</dbReference>
<evidence type="ECO:0000313" key="4">
    <source>
        <dbReference type="EMBL" id="KAJ8298329.1"/>
    </source>
</evidence>
<comment type="caution">
    <text evidence="4">The sequence shown here is derived from an EMBL/GenBank/DDBJ whole genome shotgun (WGS) entry which is preliminary data.</text>
</comment>
<feature type="transmembrane region" description="Helical" evidence="2">
    <location>
        <begin position="122"/>
        <end position="146"/>
    </location>
</feature>
<dbReference type="PANTHER" id="PTHR18945">
    <property type="entry name" value="NEUROTRANSMITTER GATED ION CHANNEL"/>
    <property type="match status" value="1"/>
</dbReference>
<evidence type="ECO:0000313" key="5">
    <source>
        <dbReference type="Proteomes" id="UP001217089"/>
    </source>
</evidence>
<keyword evidence="5" id="KW-1185">Reference proteome</keyword>
<dbReference type="Pfam" id="PF02932">
    <property type="entry name" value="Neur_chan_memb"/>
    <property type="match status" value="1"/>
</dbReference>
<keyword evidence="2" id="KW-0812">Transmembrane</keyword>
<feature type="transmembrane region" description="Helical" evidence="2">
    <location>
        <begin position="195"/>
        <end position="217"/>
    </location>
</feature>
<organism evidence="4 5">
    <name type="scientific">Tegillarca granosa</name>
    <name type="common">Malaysian cockle</name>
    <name type="synonym">Anadara granosa</name>
    <dbReference type="NCBI Taxonomy" id="220873"/>
    <lineage>
        <taxon>Eukaryota</taxon>
        <taxon>Metazoa</taxon>
        <taxon>Spiralia</taxon>
        <taxon>Lophotrochozoa</taxon>
        <taxon>Mollusca</taxon>
        <taxon>Bivalvia</taxon>
        <taxon>Autobranchia</taxon>
        <taxon>Pteriomorphia</taxon>
        <taxon>Arcoida</taxon>
        <taxon>Arcoidea</taxon>
        <taxon>Arcidae</taxon>
        <taxon>Tegillarca</taxon>
    </lineage>
</organism>
<evidence type="ECO:0000259" key="3">
    <source>
        <dbReference type="Pfam" id="PF02932"/>
    </source>
</evidence>
<feature type="transmembrane region" description="Helical" evidence="2">
    <location>
        <begin position="97"/>
        <end position="116"/>
    </location>
</feature>
<feature type="compositionally biased region" description="Basic and acidic residues" evidence="1">
    <location>
        <begin position="162"/>
        <end position="177"/>
    </location>
</feature>
<dbReference type="InterPro" id="IPR006029">
    <property type="entry name" value="Neurotrans-gated_channel_TM"/>
</dbReference>
<dbReference type="InterPro" id="IPR006201">
    <property type="entry name" value="Neur_channel"/>
</dbReference>
<dbReference type="SUPFAM" id="SSF90112">
    <property type="entry name" value="Neurotransmitter-gated ion-channel transmembrane pore"/>
    <property type="match status" value="1"/>
</dbReference>
<feature type="transmembrane region" description="Helical" evidence="2">
    <location>
        <begin position="65"/>
        <end position="85"/>
    </location>
</feature>
<name>A0ABQ9DZ33_TEGGR</name>
<sequence>MNECVDGCIDGRVNGWLNVWICMLNVFKSKKAKRYKPKLISLFNFLEEQPCIELTLTLKMDFTSYIIRIYIPSTLIVALGWLSMWLDKSQVGARTSLGVLCVVSILTQSLGVMVMLPNAEGLLAIDIWMGFCMMFATMALFLFALVHNLHRRRGKKSAVQQKYKEGSIDEENGKGNDDGPTCDILPATIQNTARVVYPLLFIVFNIVYWALSVVLAISKRKYTSNKGEYSRFRDNDVDTILSPAFLCQQQKLYTPGTEHPFFLTWGPLSKIKSPSNTCHDP</sequence>
<feature type="domain" description="Neurotransmitter-gated ion-channel transmembrane" evidence="3">
    <location>
        <begin position="69"/>
        <end position="164"/>
    </location>
</feature>
<dbReference type="Proteomes" id="UP001217089">
    <property type="component" value="Unassembled WGS sequence"/>
</dbReference>
<dbReference type="CDD" id="cd19049">
    <property type="entry name" value="LGIC_TM_anion"/>
    <property type="match status" value="1"/>
</dbReference>
<keyword evidence="2" id="KW-1133">Transmembrane helix</keyword>
<reference evidence="4 5" key="1">
    <citation type="submission" date="2022-12" db="EMBL/GenBank/DDBJ databases">
        <title>Chromosome-level genome of Tegillarca granosa.</title>
        <authorList>
            <person name="Kim J."/>
        </authorList>
    </citation>
    <scope>NUCLEOTIDE SEQUENCE [LARGE SCALE GENOMIC DNA]</scope>
    <source>
        <strain evidence="4">Teg-2019</strain>
        <tissue evidence="4">Adductor muscle</tissue>
    </source>
</reference>
<gene>
    <name evidence="4" type="ORF">KUTeg_024860</name>
</gene>
<feature type="region of interest" description="Disordered" evidence="1">
    <location>
        <begin position="158"/>
        <end position="179"/>
    </location>
</feature>
<evidence type="ECO:0000256" key="2">
    <source>
        <dbReference type="SAM" id="Phobius"/>
    </source>
</evidence>
<dbReference type="EMBL" id="JARBDR010000923">
    <property type="protein sequence ID" value="KAJ8298329.1"/>
    <property type="molecule type" value="Genomic_DNA"/>
</dbReference>
<dbReference type="InterPro" id="IPR038050">
    <property type="entry name" value="Neuro_actylchol_rec"/>
</dbReference>
<keyword evidence="2" id="KW-0472">Membrane</keyword>
<evidence type="ECO:0000256" key="1">
    <source>
        <dbReference type="SAM" id="MobiDB-lite"/>
    </source>
</evidence>